<dbReference type="Pfam" id="PF01184">
    <property type="entry name" value="Gpr1_Fun34_YaaH"/>
    <property type="match status" value="1"/>
</dbReference>
<dbReference type="GO" id="GO:0015123">
    <property type="term" value="F:acetate transmembrane transporter activity"/>
    <property type="evidence" value="ECO:0007669"/>
    <property type="project" value="TreeGrafter"/>
</dbReference>
<dbReference type="InParanoid" id="G8Y5X8"/>
<evidence type="ECO:0000256" key="2">
    <source>
        <dbReference type="ARBA" id="ARBA00005587"/>
    </source>
</evidence>
<organism evidence="8 9">
    <name type="scientific">Pichia sorbitophila (strain ATCC MYA-4447 / BCRC 22081 / CBS 7064 / NBRC 10061 / NRRL Y-12695)</name>
    <name type="common">Hybrid yeast</name>
    <dbReference type="NCBI Taxonomy" id="559304"/>
    <lineage>
        <taxon>Eukaryota</taxon>
        <taxon>Fungi</taxon>
        <taxon>Dikarya</taxon>
        <taxon>Ascomycota</taxon>
        <taxon>Saccharomycotina</taxon>
        <taxon>Pichiomycetes</taxon>
        <taxon>Debaryomycetaceae</taxon>
        <taxon>Millerozyma</taxon>
    </lineage>
</organism>
<keyword evidence="9" id="KW-1185">Reference proteome</keyword>
<sequence>MSSGNSVDTENKYDSDKSMPISKVLISGDNDEYVILDNKRYMKHDLMRAFGGTLNPERYAPYPEHKFGNAAVIGLAGFSLTAFVLGLYTTGAMGIKIPNMIVALVIFYGGVMMFIAGVWEMVIGNCFAATALGSYGPFWLGYGAIFIKSFGISAAYGDDATQLKNAIGFYLVGWTIFTFLIVLCTFKSTFMFSFLFFMVGLTLALLAAANLSGSANTQTAGGVAAIIAGVVGWYNTVAGIATIHNSYVTFTGIPLPILGKQEAH</sequence>
<dbReference type="Proteomes" id="UP000005222">
    <property type="component" value="Chromosome L"/>
</dbReference>
<feature type="transmembrane region" description="Helical" evidence="6">
    <location>
        <begin position="192"/>
        <end position="211"/>
    </location>
</feature>
<dbReference type="OMA" id="SFWIAYA"/>
<keyword evidence="3 6" id="KW-0812">Transmembrane</keyword>
<feature type="transmembrane region" description="Helical" evidence="6">
    <location>
        <begin position="100"/>
        <end position="119"/>
    </location>
</feature>
<evidence type="ECO:0000313" key="7">
    <source>
        <dbReference type="EMBL" id="CCE84008.1"/>
    </source>
</evidence>
<evidence type="ECO:0000256" key="6">
    <source>
        <dbReference type="SAM" id="Phobius"/>
    </source>
</evidence>
<feature type="transmembrane region" description="Helical" evidence="6">
    <location>
        <begin position="139"/>
        <end position="156"/>
    </location>
</feature>
<evidence type="ECO:0000256" key="5">
    <source>
        <dbReference type="ARBA" id="ARBA00023136"/>
    </source>
</evidence>
<name>G8Y5X8_PICSO</name>
<dbReference type="EMBL" id="FO082049">
    <property type="protein sequence ID" value="CCE84008.1"/>
    <property type="molecule type" value="Genomic_DNA"/>
</dbReference>
<dbReference type="HOGENOM" id="CLU_051062_0_0_1"/>
<dbReference type="InterPro" id="IPR051633">
    <property type="entry name" value="AceTr"/>
</dbReference>
<dbReference type="NCBIfam" id="NF038013">
    <property type="entry name" value="AceTr_1"/>
    <property type="match status" value="1"/>
</dbReference>
<evidence type="ECO:0000313" key="9">
    <source>
        <dbReference type="Proteomes" id="UP000005222"/>
    </source>
</evidence>
<dbReference type="eggNOG" id="ENOG502QUJS">
    <property type="taxonomic scope" value="Eukaryota"/>
</dbReference>
<evidence type="ECO:0000256" key="4">
    <source>
        <dbReference type="ARBA" id="ARBA00022989"/>
    </source>
</evidence>
<evidence type="ECO:0000313" key="8">
    <source>
        <dbReference type="EMBL" id="CCE85039.1"/>
    </source>
</evidence>
<accession>G8Y5X8</accession>
<dbReference type="InterPro" id="IPR000791">
    <property type="entry name" value="Gpr1/Fun34/SatP-like"/>
</dbReference>
<dbReference type="PANTHER" id="PTHR31123">
    <property type="entry name" value="ACCUMULATION OF DYADS PROTEIN 2-RELATED"/>
    <property type="match status" value="1"/>
</dbReference>
<dbReference type="OrthoDB" id="3648309at2759"/>
<evidence type="ECO:0000256" key="1">
    <source>
        <dbReference type="ARBA" id="ARBA00004141"/>
    </source>
</evidence>
<feature type="transmembrane region" description="Helical" evidence="6">
    <location>
        <begin position="168"/>
        <end position="186"/>
    </location>
</feature>
<reference evidence="8" key="1">
    <citation type="submission" date="2011-10" db="EMBL/GenBank/DDBJ databases">
        <authorList>
            <person name="Genoscope - CEA"/>
        </authorList>
    </citation>
    <scope>NUCLEOTIDE SEQUENCE</scope>
</reference>
<comment type="similarity">
    <text evidence="2">Belongs to the acetate uptake transporter (AceTr) (TC 2.A.96) family.</text>
</comment>
<dbReference type="PANTHER" id="PTHR31123:SF1">
    <property type="entry name" value="ACCUMULATION OF DYADS PROTEIN 2-RELATED"/>
    <property type="match status" value="1"/>
</dbReference>
<dbReference type="EMBL" id="FO082048">
    <property type="protein sequence ID" value="CCE85039.1"/>
    <property type="molecule type" value="Genomic_DNA"/>
</dbReference>
<proteinExistence type="inferred from homology"/>
<comment type="subcellular location">
    <subcellularLocation>
        <location evidence="1">Membrane</location>
        <topology evidence="1">Multi-pass membrane protein</topology>
    </subcellularLocation>
</comment>
<feature type="transmembrane region" description="Helical" evidence="6">
    <location>
        <begin position="67"/>
        <end position="88"/>
    </location>
</feature>
<protein>
    <submittedName>
        <fullName evidence="8">Piso0_004608 protein</fullName>
    </submittedName>
</protein>
<keyword evidence="5 6" id="KW-0472">Membrane</keyword>
<gene>
    <name evidence="8" type="primary">Piso0_004608</name>
    <name evidence="7" type="ORF">GNLVRS01_PISO0K20624g</name>
    <name evidence="8" type="ORF">GNLVRS01_PISO0L20625g</name>
</gene>
<dbReference type="AlphaFoldDB" id="G8Y5X8"/>
<reference evidence="9" key="2">
    <citation type="journal article" date="2012" name="G3 (Bethesda)">
        <title>Pichia sorbitophila, an interspecies yeast hybrid reveals early steps of genome resolution following polyploidization.</title>
        <authorList>
            <person name="Leh Louis V."/>
            <person name="Despons L."/>
            <person name="Friedrich A."/>
            <person name="Martin T."/>
            <person name="Durrens P."/>
            <person name="Casaregola S."/>
            <person name="Neuveglise C."/>
            <person name="Fairhead C."/>
            <person name="Marck C."/>
            <person name="Cruz J.A."/>
            <person name="Straub M.L."/>
            <person name="Kugler V."/>
            <person name="Sacerdot C."/>
            <person name="Uzunov Z."/>
            <person name="Thierry A."/>
            <person name="Weiss S."/>
            <person name="Bleykasten C."/>
            <person name="De Montigny J."/>
            <person name="Jacques N."/>
            <person name="Jung P."/>
            <person name="Lemaire M."/>
            <person name="Mallet S."/>
            <person name="Morel G."/>
            <person name="Richard G.F."/>
            <person name="Sarkar A."/>
            <person name="Savel G."/>
            <person name="Schacherer J."/>
            <person name="Seret M.L."/>
            <person name="Talla E."/>
            <person name="Samson G."/>
            <person name="Jubin C."/>
            <person name="Poulain J."/>
            <person name="Vacherie B."/>
            <person name="Barbe V."/>
            <person name="Pelletier E."/>
            <person name="Sherman D.J."/>
            <person name="Westhof E."/>
            <person name="Weissenbach J."/>
            <person name="Baret P.V."/>
            <person name="Wincker P."/>
            <person name="Gaillardin C."/>
            <person name="Dujon B."/>
            <person name="Souciet J.L."/>
        </authorList>
    </citation>
    <scope>NUCLEOTIDE SEQUENCE [LARGE SCALE GENOMIC DNA]</scope>
    <source>
        <strain evidence="9">ATCC MYA-4447 / BCRC 22081 / CBS 7064 / NBRC 10061 / NRRL Y-12695</strain>
    </source>
</reference>
<feature type="transmembrane region" description="Helical" evidence="6">
    <location>
        <begin position="223"/>
        <end position="243"/>
    </location>
</feature>
<dbReference type="STRING" id="559304.G8Y5X8"/>
<keyword evidence="4 6" id="KW-1133">Transmembrane helix</keyword>
<evidence type="ECO:0000256" key="3">
    <source>
        <dbReference type="ARBA" id="ARBA00022692"/>
    </source>
</evidence>
<dbReference type="GO" id="GO:0005886">
    <property type="term" value="C:plasma membrane"/>
    <property type="evidence" value="ECO:0007669"/>
    <property type="project" value="TreeGrafter"/>
</dbReference>
<dbReference type="Proteomes" id="UP000005222">
    <property type="component" value="Chromosome K"/>
</dbReference>